<accession>A0A9P0WW02</accession>
<dbReference type="Proteomes" id="UP001152562">
    <property type="component" value="Unassembled WGS sequence"/>
</dbReference>
<comment type="caution">
    <text evidence="1">The sequence shown here is derived from an EMBL/GenBank/DDBJ whole genome shotgun (WGS) entry which is preliminary data.</text>
</comment>
<dbReference type="AlphaFoldDB" id="A0A9P0WW02"/>
<keyword evidence="2" id="KW-1185">Reference proteome</keyword>
<reference evidence="1" key="1">
    <citation type="submission" date="2022-05" db="EMBL/GenBank/DDBJ databases">
        <authorList>
            <person name="Okamura Y."/>
        </authorList>
    </citation>
    <scope>NUCLEOTIDE SEQUENCE</scope>
</reference>
<evidence type="ECO:0000313" key="1">
    <source>
        <dbReference type="EMBL" id="CAH3852822.1"/>
    </source>
</evidence>
<name>A0A9P0WW02_PIEBR</name>
<sequence length="70" mass="8248">MEYKHNGREEATKKTNGGNRKYHIMLGIPIKELETQISTVCHVFHSVKARSQCNWIELRSRGHDVKHYQK</sequence>
<protein>
    <submittedName>
        <fullName evidence="1">Uncharacterized protein</fullName>
    </submittedName>
</protein>
<evidence type="ECO:0000313" key="2">
    <source>
        <dbReference type="Proteomes" id="UP001152562"/>
    </source>
</evidence>
<proteinExistence type="predicted"/>
<gene>
    <name evidence="1" type="ORF">PIBRA_LOCUS371</name>
</gene>
<dbReference type="EMBL" id="CALOZG010000001">
    <property type="protein sequence ID" value="CAH3852822.1"/>
    <property type="molecule type" value="Genomic_DNA"/>
</dbReference>
<organism evidence="1 2">
    <name type="scientific">Pieris brassicae</name>
    <name type="common">White butterfly</name>
    <name type="synonym">Large white butterfly</name>
    <dbReference type="NCBI Taxonomy" id="7116"/>
    <lineage>
        <taxon>Eukaryota</taxon>
        <taxon>Metazoa</taxon>
        <taxon>Ecdysozoa</taxon>
        <taxon>Arthropoda</taxon>
        <taxon>Hexapoda</taxon>
        <taxon>Insecta</taxon>
        <taxon>Pterygota</taxon>
        <taxon>Neoptera</taxon>
        <taxon>Endopterygota</taxon>
        <taxon>Lepidoptera</taxon>
        <taxon>Glossata</taxon>
        <taxon>Ditrysia</taxon>
        <taxon>Papilionoidea</taxon>
        <taxon>Pieridae</taxon>
        <taxon>Pierinae</taxon>
        <taxon>Pieris</taxon>
    </lineage>
</organism>